<reference evidence="10 11" key="1">
    <citation type="submission" date="2015-01" db="EMBL/GenBank/DDBJ databases">
        <title>The Genome Sequence of Exophiala sideris CBS121828.</title>
        <authorList>
            <consortium name="The Broad Institute Genomics Platform"/>
            <person name="Cuomo C."/>
            <person name="de Hoog S."/>
            <person name="Gorbushina A."/>
            <person name="Stielow B."/>
            <person name="Teixiera M."/>
            <person name="Abouelleil A."/>
            <person name="Chapman S.B."/>
            <person name="Priest M."/>
            <person name="Young S.K."/>
            <person name="Wortman J."/>
            <person name="Nusbaum C."/>
            <person name="Birren B."/>
        </authorList>
    </citation>
    <scope>NUCLEOTIDE SEQUENCE [LARGE SCALE GENOMIC DNA]</scope>
    <source>
        <strain evidence="10 11">CBS 121828</strain>
    </source>
</reference>
<dbReference type="InterPro" id="IPR000253">
    <property type="entry name" value="FHA_dom"/>
</dbReference>
<dbReference type="GO" id="GO:0008270">
    <property type="term" value="F:zinc ion binding"/>
    <property type="evidence" value="ECO:0007669"/>
    <property type="project" value="UniProtKB-KW"/>
</dbReference>
<feature type="domain" description="RING-type" evidence="9">
    <location>
        <begin position="363"/>
        <end position="410"/>
    </location>
</feature>
<evidence type="ECO:0000256" key="2">
    <source>
        <dbReference type="ARBA" id="ARBA00022723"/>
    </source>
</evidence>
<feature type="compositionally biased region" description="Basic residues" evidence="7">
    <location>
        <begin position="139"/>
        <end position="148"/>
    </location>
</feature>
<keyword evidence="2" id="KW-0479">Metal-binding</keyword>
<keyword evidence="5" id="KW-0862">Zinc</keyword>
<dbReference type="Pfam" id="PF17123">
    <property type="entry name" value="zf-RING_11"/>
    <property type="match status" value="1"/>
</dbReference>
<gene>
    <name evidence="10" type="ORF">PV11_03390</name>
</gene>
<keyword evidence="4" id="KW-0833">Ubl conjugation pathway</keyword>
<dbReference type="SMART" id="SM00184">
    <property type="entry name" value="RING"/>
    <property type="match status" value="1"/>
</dbReference>
<evidence type="ECO:0000313" key="10">
    <source>
        <dbReference type="EMBL" id="KIV87872.1"/>
    </source>
</evidence>
<dbReference type="GO" id="GO:0006511">
    <property type="term" value="P:ubiquitin-dependent protein catabolic process"/>
    <property type="evidence" value="ECO:0007669"/>
    <property type="project" value="TreeGrafter"/>
</dbReference>
<dbReference type="OrthoDB" id="687730at2759"/>
<dbReference type="InterPro" id="IPR008984">
    <property type="entry name" value="SMAD_FHA_dom_sf"/>
</dbReference>
<dbReference type="Pfam" id="PF00498">
    <property type="entry name" value="FHA"/>
    <property type="match status" value="1"/>
</dbReference>
<evidence type="ECO:0000256" key="6">
    <source>
        <dbReference type="PROSITE-ProRule" id="PRU00175"/>
    </source>
</evidence>
<dbReference type="Proteomes" id="UP000053599">
    <property type="component" value="Unassembled WGS sequence"/>
</dbReference>
<protein>
    <recommendedName>
        <fullName evidence="12">FHA domain-containing protein</fullName>
    </recommendedName>
</protein>
<dbReference type="InterPro" id="IPR042823">
    <property type="entry name" value="Dma1/Dma2_RING-H2"/>
</dbReference>
<dbReference type="CDD" id="cd16458">
    <property type="entry name" value="RING-H2_Dmap-like"/>
    <property type="match status" value="1"/>
</dbReference>
<dbReference type="SMART" id="SM00240">
    <property type="entry name" value="FHA"/>
    <property type="match status" value="1"/>
</dbReference>
<dbReference type="PANTHER" id="PTHR15067">
    <property type="entry name" value="E3 UBIQUITIN-PROTEIN LIGASE RNF8"/>
    <property type="match status" value="1"/>
</dbReference>
<evidence type="ECO:0000313" key="11">
    <source>
        <dbReference type="Proteomes" id="UP000053599"/>
    </source>
</evidence>
<evidence type="ECO:0000259" key="9">
    <source>
        <dbReference type="PROSITE" id="PS50089"/>
    </source>
</evidence>
<evidence type="ECO:0008006" key="12">
    <source>
        <dbReference type="Google" id="ProtNLM"/>
    </source>
</evidence>
<dbReference type="PANTHER" id="PTHR15067:SF7">
    <property type="entry name" value="E3 UBIQUITIN-PROTEIN LIGASE DMA1-RELATED"/>
    <property type="match status" value="1"/>
</dbReference>
<dbReference type="PROSITE" id="PS50089">
    <property type="entry name" value="ZF_RING_2"/>
    <property type="match status" value="1"/>
</dbReference>
<dbReference type="GO" id="GO:0005829">
    <property type="term" value="C:cytosol"/>
    <property type="evidence" value="ECO:0007669"/>
    <property type="project" value="TreeGrafter"/>
</dbReference>
<dbReference type="HOGENOM" id="CLU_017542_0_1_1"/>
<dbReference type="SUPFAM" id="SSF49879">
    <property type="entry name" value="SMAD/FHA domain"/>
    <property type="match status" value="1"/>
</dbReference>
<evidence type="ECO:0000259" key="8">
    <source>
        <dbReference type="PROSITE" id="PS50006"/>
    </source>
</evidence>
<keyword evidence="3 6" id="KW-0863">Zinc-finger</keyword>
<dbReference type="GO" id="GO:0061630">
    <property type="term" value="F:ubiquitin protein ligase activity"/>
    <property type="evidence" value="ECO:0007669"/>
    <property type="project" value="TreeGrafter"/>
</dbReference>
<feature type="compositionally biased region" description="Polar residues" evidence="7">
    <location>
        <begin position="79"/>
        <end position="103"/>
    </location>
</feature>
<evidence type="ECO:0000256" key="5">
    <source>
        <dbReference type="ARBA" id="ARBA00022833"/>
    </source>
</evidence>
<dbReference type="InterPro" id="IPR013083">
    <property type="entry name" value="Znf_RING/FYVE/PHD"/>
</dbReference>
<dbReference type="GO" id="GO:0000151">
    <property type="term" value="C:ubiquitin ligase complex"/>
    <property type="evidence" value="ECO:0007669"/>
    <property type="project" value="TreeGrafter"/>
</dbReference>
<feature type="region of interest" description="Disordered" evidence="7">
    <location>
        <begin position="543"/>
        <end position="606"/>
    </location>
</feature>
<accession>A0A0D1YZ13</accession>
<keyword evidence="1" id="KW-0808">Transferase</keyword>
<evidence type="ECO:0000256" key="7">
    <source>
        <dbReference type="SAM" id="MobiDB-lite"/>
    </source>
</evidence>
<dbReference type="EMBL" id="KN846951">
    <property type="protein sequence ID" value="KIV87872.1"/>
    <property type="molecule type" value="Genomic_DNA"/>
</dbReference>
<organism evidence="10 11">
    <name type="scientific">Exophiala sideris</name>
    <dbReference type="NCBI Taxonomy" id="1016849"/>
    <lineage>
        <taxon>Eukaryota</taxon>
        <taxon>Fungi</taxon>
        <taxon>Dikarya</taxon>
        <taxon>Ascomycota</taxon>
        <taxon>Pezizomycotina</taxon>
        <taxon>Eurotiomycetes</taxon>
        <taxon>Chaetothyriomycetidae</taxon>
        <taxon>Chaetothyriales</taxon>
        <taxon>Herpotrichiellaceae</taxon>
        <taxon>Exophiala</taxon>
    </lineage>
</organism>
<proteinExistence type="predicted"/>
<feature type="compositionally biased region" description="Basic and acidic residues" evidence="7">
    <location>
        <begin position="177"/>
        <end position="186"/>
    </location>
</feature>
<dbReference type="GO" id="GO:0016567">
    <property type="term" value="P:protein ubiquitination"/>
    <property type="evidence" value="ECO:0007669"/>
    <property type="project" value="TreeGrafter"/>
</dbReference>
<feature type="compositionally biased region" description="Low complexity" evidence="7">
    <location>
        <begin position="108"/>
        <end position="123"/>
    </location>
</feature>
<dbReference type="PROSITE" id="PS50006">
    <property type="entry name" value="FHA_DOMAIN"/>
    <property type="match status" value="1"/>
</dbReference>
<dbReference type="GO" id="GO:0032153">
    <property type="term" value="C:cell division site"/>
    <property type="evidence" value="ECO:0007669"/>
    <property type="project" value="TreeGrafter"/>
</dbReference>
<feature type="region of interest" description="Disordered" evidence="7">
    <location>
        <begin position="1"/>
        <end position="195"/>
    </location>
</feature>
<dbReference type="AlphaFoldDB" id="A0A0D1YZ13"/>
<dbReference type="InterPro" id="IPR001841">
    <property type="entry name" value="Znf_RING"/>
</dbReference>
<dbReference type="STRING" id="1016849.A0A0D1YZ13"/>
<name>A0A0D1YZ13_9EURO</name>
<dbReference type="FunFam" id="2.60.200.20:FF:000030">
    <property type="entry name" value="FHA domain-containing protein"/>
    <property type="match status" value="1"/>
</dbReference>
<feature type="domain" description="FHA" evidence="8">
    <location>
        <begin position="223"/>
        <end position="286"/>
    </location>
</feature>
<evidence type="ECO:0000256" key="1">
    <source>
        <dbReference type="ARBA" id="ARBA00022679"/>
    </source>
</evidence>
<dbReference type="Gene3D" id="2.60.200.20">
    <property type="match status" value="1"/>
</dbReference>
<feature type="compositionally biased region" description="Polar residues" evidence="7">
    <location>
        <begin position="1"/>
        <end position="12"/>
    </location>
</feature>
<feature type="region of interest" description="Disordered" evidence="7">
    <location>
        <begin position="432"/>
        <end position="527"/>
    </location>
</feature>
<dbReference type="SUPFAM" id="SSF57850">
    <property type="entry name" value="RING/U-box"/>
    <property type="match status" value="1"/>
</dbReference>
<evidence type="ECO:0000256" key="3">
    <source>
        <dbReference type="ARBA" id="ARBA00022771"/>
    </source>
</evidence>
<evidence type="ECO:0000256" key="4">
    <source>
        <dbReference type="ARBA" id="ARBA00022786"/>
    </source>
</evidence>
<sequence length="606" mass="65649">MISSPTPVTSGVTAGADLTRTTSRRRGLSYLRALSHSRSFGGISPNEPSRSPRHYFQRSISYNDTRPETPVNGRRRSASRPNEPTSPLANDSPQTSSSLGNNRPSSPPAGQAAPAQTTTLPASGANTAEDQDTDEMARHRSSTSRRHTTSQQQSDATMGDSIDSASRPANPRTISRSKAEGQEGDKQQLPTIRFFPHQELRNGRPSLTFSPISRTLPTEHSIIRVGRYSEREGVPATNPTTPSDAPVGFKSKVVSRKHCEFSFLDGQWQIKDVASSSGTFLNHIRLSQPNTESRLFPIKDGDIVQLGIDFRGGEEMIFRCVKIRIECNRAWQKKPNNFNKSRHQQLQSLAKDQPTADANSGECSICLGSVLPCQALFVAPCAHVWHYKCIRPLLEGKNSTYPQFQCPNCRAYSDLTAEVDIAQSDIDEWMENADENDGLPTDTGGAGGNTDDHTTGQANGEADTTDTSGALDTSDASDGAPEHPSVTISHPVDISRTDAPSTPRRSSGLLARRQATNPSPEVISMNGNIDMPDQPDEEEMNAHLDHQRTRTQTPDPEQIVAGEGPLTPRNNAGPFVFDGSAGRSDARPLVVPGIPEVADENGASSL</sequence>
<dbReference type="Gene3D" id="3.30.40.10">
    <property type="entry name" value="Zinc/RING finger domain, C3HC4 (zinc finger)"/>
    <property type="match status" value="1"/>
</dbReference>
<feature type="compositionally biased region" description="Polar residues" evidence="7">
    <location>
        <begin position="465"/>
        <end position="476"/>
    </location>
</feature>